<name>A0ABD6EGT1_9BILA</name>
<comment type="caution">
    <text evidence="3">The sequence shown here is derived from an EMBL/GenBank/DDBJ whole genome shotgun (WGS) entry which is preliminary data.</text>
</comment>
<proteinExistence type="predicted"/>
<sequence length="93" mass="10542">MISFVRHFANASIEADHWKEAYIGVWTWVEWAITMSATVTILISIISFSFTFYQDIKESKQVAPDEKVKSTSVPAENKSLPDVISETARNETT</sequence>
<evidence type="ECO:0000256" key="1">
    <source>
        <dbReference type="SAM" id="MobiDB-lite"/>
    </source>
</evidence>
<gene>
    <name evidence="3" type="ORF">AB6A40_003258</name>
</gene>
<dbReference type="EMBL" id="JBGFUD010001631">
    <property type="protein sequence ID" value="MFH4976549.1"/>
    <property type="molecule type" value="Genomic_DNA"/>
</dbReference>
<evidence type="ECO:0000313" key="3">
    <source>
        <dbReference type="EMBL" id="MFH4976549.1"/>
    </source>
</evidence>
<organism evidence="3 4">
    <name type="scientific">Gnathostoma spinigerum</name>
    <dbReference type="NCBI Taxonomy" id="75299"/>
    <lineage>
        <taxon>Eukaryota</taxon>
        <taxon>Metazoa</taxon>
        <taxon>Ecdysozoa</taxon>
        <taxon>Nematoda</taxon>
        <taxon>Chromadorea</taxon>
        <taxon>Rhabditida</taxon>
        <taxon>Spirurina</taxon>
        <taxon>Gnathostomatomorpha</taxon>
        <taxon>Gnathostomatoidea</taxon>
        <taxon>Gnathostomatidae</taxon>
        <taxon>Gnathostoma</taxon>
    </lineage>
</organism>
<feature type="region of interest" description="Disordered" evidence="1">
    <location>
        <begin position="60"/>
        <end position="93"/>
    </location>
</feature>
<reference evidence="3 4" key="1">
    <citation type="submission" date="2024-08" db="EMBL/GenBank/DDBJ databases">
        <title>Gnathostoma spinigerum genome.</title>
        <authorList>
            <person name="Gonzalez-Bertolin B."/>
            <person name="Monzon S."/>
            <person name="Zaballos A."/>
            <person name="Jimenez P."/>
            <person name="Dekumyoy P."/>
            <person name="Varona S."/>
            <person name="Cuesta I."/>
            <person name="Sumanam S."/>
            <person name="Adisakwattana P."/>
            <person name="Gasser R.B."/>
            <person name="Hernandez-Gonzalez A."/>
            <person name="Young N.D."/>
            <person name="Perteguer M.J."/>
        </authorList>
    </citation>
    <scope>NUCLEOTIDE SEQUENCE [LARGE SCALE GENOMIC DNA]</scope>
    <source>
        <strain evidence="3">AL3</strain>
        <tissue evidence="3">Liver</tissue>
    </source>
</reference>
<dbReference type="Proteomes" id="UP001608902">
    <property type="component" value="Unassembled WGS sequence"/>
</dbReference>
<feature type="transmembrane region" description="Helical" evidence="2">
    <location>
        <begin position="31"/>
        <end position="53"/>
    </location>
</feature>
<keyword evidence="2" id="KW-0472">Membrane</keyword>
<evidence type="ECO:0000256" key="2">
    <source>
        <dbReference type="SAM" id="Phobius"/>
    </source>
</evidence>
<keyword evidence="2" id="KW-0812">Transmembrane</keyword>
<keyword evidence="2" id="KW-1133">Transmembrane helix</keyword>
<feature type="compositionally biased region" description="Basic and acidic residues" evidence="1">
    <location>
        <begin position="60"/>
        <end position="69"/>
    </location>
</feature>
<accession>A0ABD6EGT1</accession>
<keyword evidence="4" id="KW-1185">Reference proteome</keyword>
<dbReference type="AlphaFoldDB" id="A0ABD6EGT1"/>
<protein>
    <submittedName>
        <fullName evidence="3">Uncharacterized protein</fullName>
    </submittedName>
</protein>
<evidence type="ECO:0000313" key="4">
    <source>
        <dbReference type="Proteomes" id="UP001608902"/>
    </source>
</evidence>